<dbReference type="Pfam" id="PF09130">
    <property type="entry name" value="DUF1932"/>
    <property type="match status" value="1"/>
</dbReference>
<organism evidence="3 4">
    <name type="scientific">Candidatus Rhodobacter oscarellae</name>
    <dbReference type="NCBI Taxonomy" id="1675527"/>
    <lineage>
        <taxon>Bacteria</taxon>
        <taxon>Pseudomonadati</taxon>
        <taxon>Pseudomonadota</taxon>
        <taxon>Alphaproteobacteria</taxon>
        <taxon>Rhodobacterales</taxon>
        <taxon>Rhodobacter group</taxon>
        <taxon>Rhodobacter</taxon>
    </lineage>
</organism>
<dbReference type="Pfam" id="PF03446">
    <property type="entry name" value="NAD_binding_2"/>
    <property type="match status" value="1"/>
</dbReference>
<keyword evidence="4" id="KW-1185">Reference proteome</keyword>
<evidence type="ECO:0000313" key="3">
    <source>
        <dbReference type="EMBL" id="KMW60324.1"/>
    </source>
</evidence>
<evidence type="ECO:0000313" key="4">
    <source>
        <dbReference type="Proteomes" id="UP000037178"/>
    </source>
</evidence>
<protein>
    <submittedName>
        <fullName evidence="3">3-hydroxyisobutyrate dehydrogenase-like protein</fullName>
    </submittedName>
</protein>
<dbReference type="GO" id="GO:0050661">
    <property type="term" value="F:NADP binding"/>
    <property type="evidence" value="ECO:0007669"/>
    <property type="project" value="InterPro"/>
</dbReference>
<feature type="domain" description="6-phosphogluconate dehydrogenase NADP-binding" evidence="1">
    <location>
        <begin position="2"/>
        <end position="153"/>
    </location>
</feature>
<dbReference type="InterPro" id="IPR013328">
    <property type="entry name" value="6PGD_dom2"/>
</dbReference>
<dbReference type="InterPro" id="IPR006115">
    <property type="entry name" value="6PGDH_NADP-bd"/>
</dbReference>
<dbReference type="Gene3D" id="1.10.1040.10">
    <property type="entry name" value="N-(1-d-carboxylethyl)-l-norvaline Dehydrogenase, domain 2"/>
    <property type="match status" value="1"/>
</dbReference>
<dbReference type="Gene3D" id="3.40.50.720">
    <property type="entry name" value="NAD(P)-binding Rossmann-like Domain"/>
    <property type="match status" value="1"/>
</dbReference>
<gene>
    <name evidence="3" type="ORF">AIOL_000477</name>
</gene>
<evidence type="ECO:0000259" key="2">
    <source>
        <dbReference type="Pfam" id="PF09130"/>
    </source>
</evidence>
<sequence>MKLAFIGMGEAGSALITGWGAGRFETAAYDRKTDDPATREEMQDRYKALKIKGAGSLSEALAEADLVISVVTADQANAVAEAAAPHLNQGAFFCDLNSCAPSAKQKSALAVEAAGARYVDVAVMAPVHPALNAVPCLISGPRAEAVKPLLDALPMTTRIVTGDVGRASTIKMVRSVLIKGLEALTAEFMLAVSAADVADEVLPSLELNYPGFDWDAQATYNFERAMVHGVRRAAEMEEVCKTLRDLGLPDVVTQGTVQWERWLAAVPVAAPEDPKDTDARALAAAILPHIRD</sequence>
<feature type="domain" description="Phosphogluconate dehydrogenase NAD-binding putative C-terminal" evidence="2">
    <location>
        <begin position="194"/>
        <end position="262"/>
    </location>
</feature>
<proteinExistence type="predicted"/>
<dbReference type="EMBL" id="LFTY01000001">
    <property type="protein sequence ID" value="KMW60324.1"/>
    <property type="molecule type" value="Genomic_DNA"/>
</dbReference>
<reference evidence="3 4" key="1">
    <citation type="submission" date="2015-06" db="EMBL/GenBank/DDBJ databases">
        <title>Draft genome sequence of an Alphaproteobacteria species associated to the Mediterranean sponge Oscarella lobularis.</title>
        <authorList>
            <person name="Jourda C."/>
            <person name="Santini S."/>
            <person name="Claverie J.-M."/>
        </authorList>
    </citation>
    <scope>NUCLEOTIDE SEQUENCE [LARGE SCALE GENOMIC DNA]</scope>
    <source>
        <strain evidence="3">IGS</strain>
    </source>
</reference>
<dbReference type="InterPro" id="IPR015814">
    <property type="entry name" value="Pgluconate_DH_NAD-bd_C"/>
</dbReference>
<dbReference type="InterPro" id="IPR008927">
    <property type="entry name" value="6-PGluconate_DH-like_C_sf"/>
</dbReference>
<dbReference type="Proteomes" id="UP000037178">
    <property type="component" value="Unassembled WGS sequence"/>
</dbReference>
<evidence type="ECO:0000259" key="1">
    <source>
        <dbReference type="Pfam" id="PF03446"/>
    </source>
</evidence>
<dbReference type="PATRIC" id="fig|1675527.3.peg.532"/>
<dbReference type="OrthoDB" id="4333at2"/>
<accession>A0A0J9EF68</accession>
<dbReference type="STRING" id="1675527.AIOL_000477"/>
<dbReference type="InterPro" id="IPR036291">
    <property type="entry name" value="NAD(P)-bd_dom_sf"/>
</dbReference>
<dbReference type="AlphaFoldDB" id="A0A0J9EF68"/>
<comment type="caution">
    <text evidence="3">The sequence shown here is derived from an EMBL/GenBank/DDBJ whole genome shotgun (WGS) entry which is preliminary data.</text>
</comment>
<dbReference type="SUPFAM" id="SSF51735">
    <property type="entry name" value="NAD(P)-binding Rossmann-fold domains"/>
    <property type="match status" value="1"/>
</dbReference>
<dbReference type="RefSeq" id="WP_049641423.1">
    <property type="nucleotide sequence ID" value="NZ_LFTY01000001.1"/>
</dbReference>
<dbReference type="SUPFAM" id="SSF48179">
    <property type="entry name" value="6-phosphogluconate dehydrogenase C-terminal domain-like"/>
    <property type="match status" value="1"/>
</dbReference>
<name>A0A0J9EF68_9RHOB</name>